<sequence length="156" mass="16955">MPSQQPPPERMTTRGVKVTIPEEIQKNTREELRERSLQKAAEKKVEQDRKKAEKEAKQQKLANGGKRIAALEDKQAVEQSELYSIRPDLNIKKNSPFITAGPKVNAVAESEADAFDQSEGSLASRGRGRGRGRGRSRGRGQGGLGSRGGHAPISAG</sequence>
<protein>
    <submittedName>
        <fullName evidence="2">Uncharacterized protein</fullName>
    </submittedName>
</protein>
<feature type="region of interest" description="Disordered" evidence="1">
    <location>
        <begin position="1"/>
        <end position="74"/>
    </location>
</feature>
<evidence type="ECO:0000256" key="1">
    <source>
        <dbReference type="SAM" id="MobiDB-lite"/>
    </source>
</evidence>
<evidence type="ECO:0000313" key="3">
    <source>
        <dbReference type="Proteomes" id="UP001498398"/>
    </source>
</evidence>
<organism evidence="2 3">
    <name type="scientific">Marasmiellus scandens</name>
    <dbReference type="NCBI Taxonomy" id="2682957"/>
    <lineage>
        <taxon>Eukaryota</taxon>
        <taxon>Fungi</taxon>
        <taxon>Dikarya</taxon>
        <taxon>Basidiomycota</taxon>
        <taxon>Agaricomycotina</taxon>
        <taxon>Agaricomycetes</taxon>
        <taxon>Agaricomycetidae</taxon>
        <taxon>Agaricales</taxon>
        <taxon>Marasmiineae</taxon>
        <taxon>Omphalotaceae</taxon>
        <taxon>Marasmiellus</taxon>
    </lineage>
</organism>
<name>A0ABR1K948_9AGAR</name>
<evidence type="ECO:0000313" key="2">
    <source>
        <dbReference type="EMBL" id="KAK7471976.1"/>
    </source>
</evidence>
<dbReference type="EMBL" id="JBANRG010000001">
    <property type="protein sequence ID" value="KAK7471976.1"/>
    <property type="molecule type" value="Genomic_DNA"/>
</dbReference>
<gene>
    <name evidence="2" type="ORF">VKT23_000084</name>
</gene>
<feature type="compositionally biased region" description="Basic residues" evidence="1">
    <location>
        <begin position="126"/>
        <end position="138"/>
    </location>
</feature>
<proteinExistence type="predicted"/>
<comment type="caution">
    <text evidence="2">The sequence shown here is derived from an EMBL/GenBank/DDBJ whole genome shotgun (WGS) entry which is preliminary data.</text>
</comment>
<accession>A0ABR1K948</accession>
<feature type="region of interest" description="Disordered" evidence="1">
    <location>
        <begin position="110"/>
        <end position="156"/>
    </location>
</feature>
<keyword evidence="3" id="KW-1185">Reference proteome</keyword>
<dbReference type="Proteomes" id="UP001498398">
    <property type="component" value="Unassembled WGS sequence"/>
</dbReference>
<feature type="compositionally biased region" description="Basic and acidic residues" evidence="1">
    <location>
        <begin position="23"/>
        <end position="58"/>
    </location>
</feature>
<feature type="compositionally biased region" description="Gly residues" evidence="1">
    <location>
        <begin position="139"/>
        <end position="148"/>
    </location>
</feature>
<reference evidence="2 3" key="1">
    <citation type="submission" date="2024-01" db="EMBL/GenBank/DDBJ databases">
        <title>A draft genome for the cacao thread blight pathogen Marasmiellus scandens.</title>
        <authorList>
            <person name="Baruah I.K."/>
            <person name="Leung J."/>
            <person name="Bukari Y."/>
            <person name="Amoako-Attah I."/>
            <person name="Meinhardt L.W."/>
            <person name="Bailey B.A."/>
            <person name="Cohen S.P."/>
        </authorList>
    </citation>
    <scope>NUCLEOTIDE SEQUENCE [LARGE SCALE GENOMIC DNA]</scope>
    <source>
        <strain evidence="2 3">GH-19</strain>
    </source>
</reference>